<reference evidence="6" key="1">
    <citation type="submission" date="2016-08" db="EMBL/GenBank/DDBJ databases">
        <authorList>
            <person name="Seilhamer J.J."/>
        </authorList>
    </citation>
    <scope>NUCLEOTIDE SEQUENCE</scope>
    <source>
        <strain evidence="6">86</strain>
    </source>
</reference>
<dbReference type="GO" id="GO:0016887">
    <property type="term" value="F:ATP hydrolysis activity"/>
    <property type="evidence" value="ECO:0007669"/>
    <property type="project" value="InterPro"/>
</dbReference>
<dbReference type="GO" id="GO:0005524">
    <property type="term" value="F:ATP binding"/>
    <property type="evidence" value="ECO:0007669"/>
    <property type="project" value="UniProtKB-KW"/>
</dbReference>
<proteinExistence type="predicted"/>
<evidence type="ECO:0000256" key="2">
    <source>
        <dbReference type="ARBA" id="ARBA00022741"/>
    </source>
</evidence>
<dbReference type="Pfam" id="PF00005">
    <property type="entry name" value="ABC_tran"/>
    <property type="match status" value="1"/>
</dbReference>
<dbReference type="RefSeq" id="WP_288184544.1">
    <property type="nucleotide sequence ID" value="NZ_LT608335.1"/>
</dbReference>
<keyword evidence="3 6" id="KW-0067">ATP-binding</keyword>
<dbReference type="SUPFAM" id="SSF52540">
    <property type="entry name" value="P-loop containing nucleoside triphosphate hydrolases"/>
    <property type="match status" value="1"/>
</dbReference>
<keyword evidence="1" id="KW-0813">Transport</keyword>
<dbReference type="InterPro" id="IPR003439">
    <property type="entry name" value="ABC_transporter-like_ATP-bd"/>
</dbReference>
<evidence type="ECO:0000259" key="5">
    <source>
        <dbReference type="PROSITE" id="PS50893"/>
    </source>
</evidence>
<keyword evidence="2" id="KW-0547">Nucleotide-binding</keyword>
<gene>
    <name evidence="6" type="primary">btuD</name>
    <name evidence="6" type="ORF">KL86SPO_40013</name>
</gene>
<dbReference type="Gene3D" id="3.40.50.300">
    <property type="entry name" value="P-loop containing nucleotide triphosphate hydrolases"/>
    <property type="match status" value="1"/>
</dbReference>
<dbReference type="PROSITE" id="PS50893">
    <property type="entry name" value="ABC_TRANSPORTER_2"/>
    <property type="match status" value="1"/>
</dbReference>
<evidence type="ECO:0000313" key="6">
    <source>
        <dbReference type="EMBL" id="SCM81529.1"/>
    </source>
</evidence>
<dbReference type="InterPro" id="IPR003593">
    <property type="entry name" value="AAA+_ATPase"/>
</dbReference>
<dbReference type="FunFam" id="3.40.50.300:FF:000134">
    <property type="entry name" value="Iron-enterobactin ABC transporter ATP-binding protein"/>
    <property type="match status" value="1"/>
</dbReference>
<dbReference type="EC" id="3.6.3.33" evidence="6"/>
<organism evidence="6">
    <name type="scientific">uncultured Sporomusa sp</name>
    <dbReference type="NCBI Taxonomy" id="307249"/>
    <lineage>
        <taxon>Bacteria</taxon>
        <taxon>Bacillati</taxon>
        <taxon>Bacillota</taxon>
        <taxon>Negativicutes</taxon>
        <taxon>Selenomonadales</taxon>
        <taxon>Sporomusaceae</taxon>
        <taxon>Sporomusa</taxon>
        <taxon>environmental samples</taxon>
    </lineage>
</organism>
<protein>
    <submittedName>
        <fullName evidence="6">Cobalamin import ATP-binding protein BtuD</fullName>
        <ecNumber evidence="6">3.6.3.33</ecNumber>
    </submittedName>
</protein>
<dbReference type="InterPro" id="IPR017871">
    <property type="entry name" value="ABC_transporter-like_CS"/>
</dbReference>
<evidence type="ECO:0000256" key="1">
    <source>
        <dbReference type="ARBA" id="ARBA00022448"/>
    </source>
</evidence>
<dbReference type="PANTHER" id="PTHR42794:SF1">
    <property type="entry name" value="HEMIN IMPORT ATP-BINDING PROTEIN HMUV"/>
    <property type="match status" value="1"/>
</dbReference>
<dbReference type="SMART" id="SM00382">
    <property type="entry name" value="AAA"/>
    <property type="match status" value="1"/>
</dbReference>
<dbReference type="AlphaFoldDB" id="A0A212LVT0"/>
<dbReference type="PROSITE" id="PS00211">
    <property type="entry name" value="ABC_TRANSPORTER_1"/>
    <property type="match status" value="1"/>
</dbReference>
<sequence length="417" mass="45153">MNAATQIALAAVNVGVTIGDKVILQDISLTIKPGEFVGIIGPNGAGKSTLLRGLRGMGAITSGAVRVFGQPVRTMGDKQLARMIAYMQQEVNLGFGFTALEVVMAGRYPHLKWWQNEQAEDYAIARKYMEFTGVEALAEKSVQQMSGGERQRVLLAKVLAQETPLIFLDEPTASLDLLYQEEIFRYCQSVCQAGKTVLIIAHDIKLAAKFCSRLVLLARGSVIADGAPEDVITAANLEQAYGLHSAVFINKVTGNLDIHTYEAAGTLGGRPAVHIVGGGGSAGHIMRLLHERSYTMSGGVFQQGDTDAEVAAAFGIKAVIGQPFCPVSEEQARENREKILTADITVLCNLYYSQQNLANLEVAFDAKKLIVIEDTAIEDRDFTGGKASELYRKLLSLPQVTVLSSSQFTEQIIKDRL</sequence>
<feature type="domain" description="ABC transporter" evidence="5">
    <location>
        <begin position="9"/>
        <end position="244"/>
    </location>
</feature>
<evidence type="ECO:0000256" key="4">
    <source>
        <dbReference type="ARBA" id="ARBA00022967"/>
    </source>
</evidence>
<dbReference type="InterPro" id="IPR027417">
    <property type="entry name" value="P-loop_NTPase"/>
</dbReference>
<keyword evidence="6" id="KW-0378">Hydrolase</keyword>
<accession>A0A212LVT0</accession>
<dbReference type="EMBL" id="FMJE01000004">
    <property type="protein sequence ID" value="SCM81529.1"/>
    <property type="molecule type" value="Genomic_DNA"/>
</dbReference>
<evidence type="ECO:0000256" key="3">
    <source>
        <dbReference type="ARBA" id="ARBA00022840"/>
    </source>
</evidence>
<keyword evidence="4" id="KW-1278">Translocase</keyword>
<name>A0A212LVT0_9FIRM</name>
<dbReference type="PANTHER" id="PTHR42794">
    <property type="entry name" value="HEMIN IMPORT ATP-BINDING PROTEIN HMUV"/>
    <property type="match status" value="1"/>
</dbReference>